<evidence type="ECO:0000313" key="3">
    <source>
        <dbReference type="Proteomes" id="UP000480178"/>
    </source>
</evidence>
<evidence type="ECO:0000313" key="2">
    <source>
        <dbReference type="EMBL" id="QHT68980.1"/>
    </source>
</evidence>
<dbReference type="Proteomes" id="UP000480178">
    <property type="component" value="Chromosome"/>
</dbReference>
<name>A0A6C0GMW8_9BACT</name>
<proteinExistence type="predicted"/>
<dbReference type="EMBL" id="CP048222">
    <property type="protein sequence ID" value="QHT68980.1"/>
    <property type="molecule type" value="Genomic_DNA"/>
</dbReference>
<protein>
    <submittedName>
        <fullName evidence="2">Uncharacterized protein</fullName>
    </submittedName>
</protein>
<dbReference type="RefSeq" id="WP_162444975.1">
    <property type="nucleotide sequence ID" value="NZ_CP048222.1"/>
</dbReference>
<dbReference type="KEGG" id="rhoz:GXP67_21160"/>
<accession>A0A6C0GMW8</accession>
<feature type="compositionally biased region" description="Polar residues" evidence="1">
    <location>
        <begin position="64"/>
        <end position="75"/>
    </location>
</feature>
<evidence type="ECO:0000256" key="1">
    <source>
        <dbReference type="SAM" id="MobiDB-lite"/>
    </source>
</evidence>
<gene>
    <name evidence="2" type="ORF">GXP67_21160</name>
</gene>
<sequence length="82" mass="9520">MENYQPNENEKHMVHVLVSSMYEETLDPPVIKQFYPDQYFSTIRHVPNFKGQIIWDPTRRKASMASSPSLQSGEPTSKCKDC</sequence>
<organism evidence="2 3">
    <name type="scientific">Rhodocytophaga rosea</name>
    <dbReference type="NCBI Taxonomy" id="2704465"/>
    <lineage>
        <taxon>Bacteria</taxon>
        <taxon>Pseudomonadati</taxon>
        <taxon>Bacteroidota</taxon>
        <taxon>Cytophagia</taxon>
        <taxon>Cytophagales</taxon>
        <taxon>Rhodocytophagaceae</taxon>
        <taxon>Rhodocytophaga</taxon>
    </lineage>
</organism>
<reference evidence="2 3" key="1">
    <citation type="submission" date="2020-01" db="EMBL/GenBank/DDBJ databases">
        <authorList>
            <person name="Kim M.K."/>
        </authorList>
    </citation>
    <scope>NUCLEOTIDE SEQUENCE [LARGE SCALE GENOMIC DNA]</scope>
    <source>
        <strain evidence="2 3">172606-1</strain>
    </source>
</reference>
<keyword evidence="3" id="KW-1185">Reference proteome</keyword>
<feature type="region of interest" description="Disordered" evidence="1">
    <location>
        <begin position="60"/>
        <end position="82"/>
    </location>
</feature>
<dbReference type="AlphaFoldDB" id="A0A6C0GMW8"/>